<dbReference type="AlphaFoldDB" id="A0A165S950"/>
<proteinExistence type="predicted"/>
<accession>A0A165S950</accession>
<protein>
    <submittedName>
        <fullName evidence="1">Uncharacterized protein</fullName>
    </submittedName>
</protein>
<evidence type="ECO:0000313" key="1">
    <source>
        <dbReference type="EMBL" id="KZT71684.1"/>
    </source>
</evidence>
<organism evidence="1 2">
    <name type="scientific">Daedalea quercina L-15889</name>
    <dbReference type="NCBI Taxonomy" id="1314783"/>
    <lineage>
        <taxon>Eukaryota</taxon>
        <taxon>Fungi</taxon>
        <taxon>Dikarya</taxon>
        <taxon>Basidiomycota</taxon>
        <taxon>Agaricomycotina</taxon>
        <taxon>Agaricomycetes</taxon>
        <taxon>Polyporales</taxon>
        <taxon>Fomitopsis</taxon>
    </lineage>
</organism>
<name>A0A165S950_9APHY</name>
<keyword evidence="2" id="KW-1185">Reference proteome</keyword>
<dbReference type="EMBL" id="KV429044">
    <property type="protein sequence ID" value="KZT71684.1"/>
    <property type="molecule type" value="Genomic_DNA"/>
</dbReference>
<evidence type="ECO:0000313" key="2">
    <source>
        <dbReference type="Proteomes" id="UP000076727"/>
    </source>
</evidence>
<gene>
    <name evidence="1" type="ORF">DAEQUDRAFT_92976</name>
</gene>
<reference evidence="1 2" key="1">
    <citation type="journal article" date="2016" name="Mol. Biol. Evol.">
        <title>Comparative Genomics of Early-Diverging Mushroom-Forming Fungi Provides Insights into the Origins of Lignocellulose Decay Capabilities.</title>
        <authorList>
            <person name="Nagy L.G."/>
            <person name="Riley R."/>
            <person name="Tritt A."/>
            <person name="Adam C."/>
            <person name="Daum C."/>
            <person name="Floudas D."/>
            <person name="Sun H."/>
            <person name="Yadav J.S."/>
            <person name="Pangilinan J."/>
            <person name="Larsson K.H."/>
            <person name="Matsuura K."/>
            <person name="Barry K."/>
            <person name="Labutti K."/>
            <person name="Kuo R."/>
            <person name="Ohm R.A."/>
            <person name="Bhattacharya S.S."/>
            <person name="Shirouzu T."/>
            <person name="Yoshinaga Y."/>
            <person name="Martin F.M."/>
            <person name="Grigoriev I.V."/>
            <person name="Hibbett D.S."/>
        </authorList>
    </citation>
    <scope>NUCLEOTIDE SEQUENCE [LARGE SCALE GENOMIC DNA]</scope>
    <source>
        <strain evidence="1 2">L-15889</strain>
    </source>
</reference>
<sequence length="165" mass="18129">MLRPYKAEGQPASTGIPACHHCHPTWLGEPPHSRRSRTSWVSIPGRMLSSPCTSVTSTEGFTPHLGFTPLLRISPMGHTKSPRMFAWTSNVLVCGVSAVKMCPTMYLVGWGPGLTSGVLKRAHLPQGILQPFVEQIEPSDHPPQRLSCISYGWPTWNPFRGAVTM</sequence>
<dbReference type="Proteomes" id="UP000076727">
    <property type="component" value="Unassembled WGS sequence"/>
</dbReference>